<evidence type="ECO:0008006" key="4">
    <source>
        <dbReference type="Google" id="ProtNLM"/>
    </source>
</evidence>
<comment type="caution">
    <text evidence="2">The sequence shown here is derived from an EMBL/GenBank/DDBJ whole genome shotgun (WGS) entry which is preliminary data.</text>
</comment>
<dbReference type="PANTHER" id="PTHR30199:SF0">
    <property type="entry name" value="INNER MEMBRANE PROTEIN YDCO"/>
    <property type="match status" value="1"/>
</dbReference>
<keyword evidence="3" id="KW-1185">Reference proteome</keyword>
<feature type="transmembrane region" description="Helical" evidence="1">
    <location>
        <begin position="33"/>
        <end position="53"/>
    </location>
</feature>
<name>A0ABQ2AST2_9MICC</name>
<feature type="transmembrane region" description="Helical" evidence="1">
    <location>
        <begin position="132"/>
        <end position="152"/>
    </location>
</feature>
<evidence type="ECO:0000313" key="2">
    <source>
        <dbReference type="EMBL" id="GGH94806.1"/>
    </source>
</evidence>
<keyword evidence="1" id="KW-0812">Transmembrane</keyword>
<feature type="transmembrane region" description="Helical" evidence="1">
    <location>
        <begin position="199"/>
        <end position="218"/>
    </location>
</feature>
<organism evidence="2 3">
    <name type="scientific">Arthrobacter liuii</name>
    <dbReference type="NCBI Taxonomy" id="1476996"/>
    <lineage>
        <taxon>Bacteria</taxon>
        <taxon>Bacillati</taxon>
        <taxon>Actinomycetota</taxon>
        <taxon>Actinomycetes</taxon>
        <taxon>Micrococcales</taxon>
        <taxon>Micrococcaceae</taxon>
        <taxon>Arthrobacter</taxon>
    </lineage>
</organism>
<dbReference type="Proteomes" id="UP000643279">
    <property type="component" value="Unassembled WGS sequence"/>
</dbReference>
<protein>
    <recommendedName>
        <fullName evidence="4">Benzoate membrane transport protein</fullName>
    </recommendedName>
</protein>
<accession>A0ABQ2AST2</accession>
<dbReference type="InterPro" id="IPR004711">
    <property type="entry name" value="Benzoate_Transporter"/>
</dbReference>
<dbReference type="Pfam" id="PF03594">
    <property type="entry name" value="BenE"/>
    <property type="match status" value="1"/>
</dbReference>
<feature type="transmembrane region" description="Helical" evidence="1">
    <location>
        <begin position="107"/>
        <end position="126"/>
    </location>
</feature>
<gene>
    <name evidence="2" type="ORF">GCM10007170_18860</name>
</gene>
<dbReference type="EMBL" id="BMFW01000006">
    <property type="protein sequence ID" value="GGH94806.1"/>
    <property type="molecule type" value="Genomic_DNA"/>
</dbReference>
<dbReference type="PANTHER" id="PTHR30199">
    <property type="entry name" value="MFS FAMILY TRANSPORTER, PREDICTED SUBSTRATE BENZOATE"/>
    <property type="match status" value="1"/>
</dbReference>
<dbReference type="RefSeq" id="WP_373283580.1">
    <property type="nucleotide sequence ID" value="NZ_BMFW01000006.1"/>
</dbReference>
<evidence type="ECO:0000313" key="3">
    <source>
        <dbReference type="Proteomes" id="UP000643279"/>
    </source>
</evidence>
<proteinExistence type="predicted"/>
<evidence type="ECO:0000256" key="1">
    <source>
        <dbReference type="SAM" id="Phobius"/>
    </source>
</evidence>
<sequence length="296" mass="29826">MVAGIVTALMGFTSSFAVVLAGLRAVGAGPAQAASGLLALTLAVGLGVLVLAWRSRVPVTLARSTPGAALLAAPGTPDGGWPAAVGAFIGTGLLPALTGIVPALGRLMTRIPASLAQAMLAGVLLQPCLAPFKALGTVPTFVAPVILCWLVMMNFAPRWAVPGALLVALGVIGISLASAGTSLDPGALMTALTWTTPAFSLQAMAGTAVPLFVVTMASQNVPGVAVLRSFGYETPWRPAMLVTGAGTVVGAPFGCLFRCPGVGCQPGAGGYFPHGGFRPRFRRYRVRVLGTAGRGL</sequence>
<reference evidence="3" key="1">
    <citation type="journal article" date="2019" name="Int. J. Syst. Evol. Microbiol.">
        <title>The Global Catalogue of Microorganisms (GCM) 10K type strain sequencing project: providing services to taxonomists for standard genome sequencing and annotation.</title>
        <authorList>
            <consortium name="The Broad Institute Genomics Platform"/>
            <consortium name="The Broad Institute Genome Sequencing Center for Infectious Disease"/>
            <person name="Wu L."/>
            <person name="Ma J."/>
        </authorList>
    </citation>
    <scope>NUCLEOTIDE SEQUENCE [LARGE SCALE GENOMIC DNA]</scope>
    <source>
        <strain evidence="3">CGMCC 1.12778</strain>
    </source>
</reference>
<feature type="transmembrane region" description="Helical" evidence="1">
    <location>
        <begin position="159"/>
        <end position="179"/>
    </location>
</feature>
<keyword evidence="1" id="KW-0472">Membrane</keyword>
<keyword evidence="1" id="KW-1133">Transmembrane helix</keyword>